<comment type="similarity">
    <text evidence="2">Belongs to the ATP11 family.</text>
</comment>
<sequence>TWRARTRRCPTFVIPVAAGRGYYVLFVQVQGDHLLATPLDAYKADPSTATPSVVFSLFEELRDKTALTLVRGEVFTETCPKVEAQRFWDTVKRFYLSDQRNFDVVVAFNEKPANFKWDDVLRVGGVSA</sequence>
<dbReference type="AlphaFoldDB" id="A0A1X6NJ81"/>
<dbReference type="EMBL" id="KV920307">
    <property type="protein sequence ID" value="OSX68600.1"/>
    <property type="molecule type" value="Genomic_DNA"/>
</dbReference>
<keyword evidence="4" id="KW-0496">Mitochondrion</keyword>
<dbReference type="InterPro" id="IPR010591">
    <property type="entry name" value="ATP11"/>
</dbReference>
<feature type="non-terminal residue" evidence="5">
    <location>
        <position position="1"/>
    </location>
</feature>
<accession>A0A1X6NJ81</accession>
<organism evidence="5 6">
    <name type="scientific">Porphyra umbilicalis</name>
    <name type="common">Purple laver</name>
    <name type="synonym">Red alga</name>
    <dbReference type="NCBI Taxonomy" id="2786"/>
    <lineage>
        <taxon>Eukaryota</taxon>
        <taxon>Rhodophyta</taxon>
        <taxon>Bangiophyceae</taxon>
        <taxon>Bangiales</taxon>
        <taxon>Bangiaceae</taxon>
        <taxon>Porphyra</taxon>
    </lineage>
</organism>
<reference evidence="5 6" key="1">
    <citation type="submission" date="2017-03" db="EMBL/GenBank/DDBJ databases">
        <title>WGS assembly of Porphyra umbilicalis.</title>
        <authorList>
            <person name="Brawley S.H."/>
            <person name="Blouin N.A."/>
            <person name="Ficko-Blean E."/>
            <person name="Wheeler G.L."/>
            <person name="Lohr M."/>
            <person name="Goodson H.V."/>
            <person name="Jenkins J.W."/>
            <person name="Blaby-Haas C.E."/>
            <person name="Helliwell K.E."/>
            <person name="Chan C."/>
            <person name="Marriage T."/>
            <person name="Bhattacharya D."/>
            <person name="Klein A.S."/>
            <person name="Badis Y."/>
            <person name="Brodie J."/>
            <person name="Cao Y."/>
            <person name="Collen J."/>
            <person name="Dittami S.M."/>
            <person name="Gachon C.M."/>
            <person name="Green B.R."/>
            <person name="Karpowicz S."/>
            <person name="Kim J.W."/>
            <person name="Kudahl U."/>
            <person name="Lin S."/>
            <person name="Michel G."/>
            <person name="Mittag M."/>
            <person name="Olson B.J."/>
            <person name="Pangilinan J."/>
            <person name="Peng Y."/>
            <person name="Qiu H."/>
            <person name="Shu S."/>
            <person name="Singer J.T."/>
            <person name="Smith A.G."/>
            <person name="Sprecher B.N."/>
            <person name="Wagner V."/>
            <person name="Wang W."/>
            <person name="Wang Z.-Y."/>
            <person name="Yan J."/>
            <person name="Yarish C."/>
            <person name="Zoeuner-Riek S."/>
            <person name="Zhuang Y."/>
            <person name="Zou Y."/>
            <person name="Lindquist E.A."/>
            <person name="Grimwood J."/>
            <person name="Barry K."/>
            <person name="Rokhsar D.S."/>
            <person name="Schmutz J."/>
            <person name="Stiller J.W."/>
            <person name="Grossman A.R."/>
            <person name="Prochnik S.E."/>
        </authorList>
    </citation>
    <scope>NUCLEOTIDE SEQUENCE [LARGE SCALE GENOMIC DNA]</scope>
    <source>
        <strain evidence="5">4086291</strain>
    </source>
</reference>
<name>A0A1X6NJ81_PORUM</name>
<protein>
    <submittedName>
        <fullName evidence="5">Uncharacterized protein</fullName>
    </submittedName>
</protein>
<dbReference type="PANTHER" id="PTHR13126">
    <property type="entry name" value="CHAPERONE ATP11"/>
    <property type="match status" value="1"/>
</dbReference>
<keyword evidence="6" id="KW-1185">Reference proteome</keyword>
<dbReference type="PANTHER" id="PTHR13126:SF0">
    <property type="entry name" value="ATP SYNTHASE MITOCHONDRIAL F1 COMPLEX ASSEMBLY FACTOR 1"/>
    <property type="match status" value="1"/>
</dbReference>
<dbReference type="GO" id="GO:0033615">
    <property type="term" value="P:mitochondrial proton-transporting ATP synthase complex assembly"/>
    <property type="evidence" value="ECO:0007669"/>
    <property type="project" value="TreeGrafter"/>
</dbReference>
<dbReference type="Proteomes" id="UP000218209">
    <property type="component" value="Unassembled WGS sequence"/>
</dbReference>
<evidence type="ECO:0000256" key="2">
    <source>
        <dbReference type="ARBA" id="ARBA00009116"/>
    </source>
</evidence>
<comment type="subcellular location">
    <subcellularLocation>
        <location evidence="1">Mitochondrion</location>
    </subcellularLocation>
</comment>
<evidence type="ECO:0000313" key="6">
    <source>
        <dbReference type="Proteomes" id="UP000218209"/>
    </source>
</evidence>
<evidence type="ECO:0000256" key="4">
    <source>
        <dbReference type="ARBA" id="ARBA00023128"/>
    </source>
</evidence>
<dbReference type="OrthoDB" id="16535at2759"/>
<dbReference type="Pfam" id="PF06644">
    <property type="entry name" value="ATP11"/>
    <property type="match status" value="1"/>
</dbReference>
<proteinExistence type="inferred from homology"/>
<gene>
    <name evidence="5" type="ORF">BU14_2517s0001</name>
</gene>
<evidence type="ECO:0000313" key="5">
    <source>
        <dbReference type="EMBL" id="OSX68600.1"/>
    </source>
</evidence>
<dbReference type="GO" id="GO:0005739">
    <property type="term" value="C:mitochondrion"/>
    <property type="evidence" value="ECO:0007669"/>
    <property type="project" value="UniProtKB-SubCell"/>
</dbReference>
<evidence type="ECO:0000256" key="3">
    <source>
        <dbReference type="ARBA" id="ARBA00022946"/>
    </source>
</evidence>
<evidence type="ECO:0000256" key="1">
    <source>
        <dbReference type="ARBA" id="ARBA00004173"/>
    </source>
</evidence>
<keyword evidence="3" id="KW-0809">Transit peptide</keyword>